<protein>
    <submittedName>
        <fullName evidence="2">Uncharacterized protein</fullName>
    </submittedName>
</protein>
<comment type="caution">
    <text evidence="2">The sequence shown here is derived from an EMBL/GenBank/DDBJ whole genome shotgun (WGS) entry which is preliminary data.</text>
</comment>
<keyword evidence="3" id="KW-1185">Reference proteome</keyword>
<accession>A0AAE0YXI7</accession>
<feature type="compositionally biased region" description="Polar residues" evidence="1">
    <location>
        <begin position="138"/>
        <end position="162"/>
    </location>
</feature>
<gene>
    <name evidence="2" type="ORF">RRG08_016010</name>
</gene>
<evidence type="ECO:0000313" key="3">
    <source>
        <dbReference type="Proteomes" id="UP001283361"/>
    </source>
</evidence>
<dbReference type="EMBL" id="JAWDGP010005185">
    <property type="protein sequence ID" value="KAK3758930.1"/>
    <property type="molecule type" value="Genomic_DNA"/>
</dbReference>
<reference evidence="2" key="1">
    <citation type="journal article" date="2023" name="G3 (Bethesda)">
        <title>A reference genome for the long-term kleptoplast-retaining sea slug Elysia crispata morphotype clarki.</title>
        <authorList>
            <person name="Eastman K.E."/>
            <person name="Pendleton A.L."/>
            <person name="Shaikh M.A."/>
            <person name="Suttiyut T."/>
            <person name="Ogas R."/>
            <person name="Tomko P."/>
            <person name="Gavelis G."/>
            <person name="Widhalm J.R."/>
            <person name="Wisecaver J.H."/>
        </authorList>
    </citation>
    <scope>NUCLEOTIDE SEQUENCE</scope>
    <source>
        <strain evidence="2">ECLA1</strain>
    </source>
</reference>
<proteinExistence type="predicted"/>
<feature type="region of interest" description="Disordered" evidence="1">
    <location>
        <begin position="1"/>
        <end position="255"/>
    </location>
</feature>
<name>A0AAE0YXI7_9GAST</name>
<feature type="compositionally biased region" description="Low complexity" evidence="1">
    <location>
        <begin position="82"/>
        <end position="94"/>
    </location>
</feature>
<dbReference type="Proteomes" id="UP001283361">
    <property type="component" value="Unassembled WGS sequence"/>
</dbReference>
<feature type="compositionally biased region" description="Basic and acidic residues" evidence="1">
    <location>
        <begin position="65"/>
        <end position="78"/>
    </location>
</feature>
<sequence>MPGLPLIPEEEGPLEQRKLLRVGSSSSGTSSSQQFDTDPDNNHEISKAQPGCNYFNKLSNKQHKGKDDLLSHPEHGLPEDGTTTTTTTTTSSSSEVDTNDTDKKISEDLSSQHIDNWIQEIERANGVGEIHDEEPSEISHTQTDTRYGENHTSSDSILNQSKPVGGGFTIEHDQHQTRRPHSIEPQTSSVPMSAESKIPSGEQRRQPQPNPGDRSLPQFSRSATVGVMETPQTRSSSRRSTRGFDLVRDGGKDAGGASSALDLIHKYYHSMSEFSSRHAERTENETAWKSRVSMVWLSIKKESEALSNRACLTEAQVVNKEQFREPGGKNGSRRMAINTWNLIKTAISSILSET</sequence>
<dbReference type="AlphaFoldDB" id="A0AAE0YXI7"/>
<evidence type="ECO:0000256" key="1">
    <source>
        <dbReference type="SAM" id="MobiDB-lite"/>
    </source>
</evidence>
<organism evidence="2 3">
    <name type="scientific">Elysia crispata</name>
    <name type="common">lettuce slug</name>
    <dbReference type="NCBI Taxonomy" id="231223"/>
    <lineage>
        <taxon>Eukaryota</taxon>
        <taxon>Metazoa</taxon>
        <taxon>Spiralia</taxon>
        <taxon>Lophotrochozoa</taxon>
        <taxon>Mollusca</taxon>
        <taxon>Gastropoda</taxon>
        <taxon>Heterobranchia</taxon>
        <taxon>Euthyneura</taxon>
        <taxon>Panpulmonata</taxon>
        <taxon>Sacoglossa</taxon>
        <taxon>Placobranchoidea</taxon>
        <taxon>Plakobranchidae</taxon>
        <taxon>Elysia</taxon>
    </lineage>
</organism>
<evidence type="ECO:0000313" key="2">
    <source>
        <dbReference type="EMBL" id="KAK3758930.1"/>
    </source>
</evidence>
<feature type="compositionally biased region" description="Low complexity" evidence="1">
    <location>
        <begin position="23"/>
        <end position="32"/>
    </location>
</feature>